<keyword evidence="3 5" id="KW-1133">Transmembrane helix</keyword>
<dbReference type="OrthoDB" id="7961613at2759"/>
<dbReference type="Proteomes" id="UP001153620">
    <property type="component" value="Chromosome 3"/>
</dbReference>
<accession>A0A9N9S5K5</accession>
<evidence type="ECO:0000256" key="3">
    <source>
        <dbReference type="ARBA" id="ARBA00022989"/>
    </source>
</evidence>
<evidence type="ECO:0000313" key="6">
    <source>
        <dbReference type="EMBL" id="CAG9809958.1"/>
    </source>
</evidence>
<protein>
    <submittedName>
        <fullName evidence="6">Uncharacterized protein</fullName>
    </submittedName>
</protein>
<keyword evidence="7" id="KW-1185">Reference proteome</keyword>
<gene>
    <name evidence="6" type="ORF">CHIRRI_LOCUS12776</name>
</gene>
<evidence type="ECO:0000256" key="2">
    <source>
        <dbReference type="ARBA" id="ARBA00022692"/>
    </source>
</evidence>
<dbReference type="InterPro" id="IPR029208">
    <property type="entry name" value="COX14"/>
</dbReference>
<keyword evidence="4 5" id="KW-0472">Membrane</keyword>
<evidence type="ECO:0000313" key="7">
    <source>
        <dbReference type="Proteomes" id="UP001153620"/>
    </source>
</evidence>
<evidence type="ECO:0000256" key="5">
    <source>
        <dbReference type="SAM" id="Phobius"/>
    </source>
</evidence>
<proteinExistence type="predicted"/>
<dbReference type="Pfam" id="PF14880">
    <property type="entry name" value="COX14"/>
    <property type="match status" value="1"/>
</dbReference>
<evidence type="ECO:0000256" key="4">
    <source>
        <dbReference type="ARBA" id="ARBA00023136"/>
    </source>
</evidence>
<dbReference type="EMBL" id="OU895879">
    <property type="protein sequence ID" value="CAG9809958.1"/>
    <property type="molecule type" value="Genomic_DNA"/>
</dbReference>
<keyword evidence="2 5" id="KW-0812">Transmembrane</keyword>
<sequence length="75" mass="8703">MRKAPNYKFLDLAHRGVVVTCIGLTLYGSWMLGSKFYTYFTVIKPRREEQELRIIQELDKMDTSALIDNAKPFSS</sequence>
<organism evidence="6 7">
    <name type="scientific">Chironomus riparius</name>
    <dbReference type="NCBI Taxonomy" id="315576"/>
    <lineage>
        <taxon>Eukaryota</taxon>
        <taxon>Metazoa</taxon>
        <taxon>Ecdysozoa</taxon>
        <taxon>Arthropoda</taxon>
        <taxon>Hexapoda</taxon>
        <taxon>Insecta</taxon>
        <taxon>Pterygota</taxon>
        <taxon>Neoptera</taxon>
        <taxon>Endopterygota</taxon>
        <taxon>Diptera</taxon>
        <taxon>Nematocera</taxon>
        <taxon>Chironomoidea</taxon>
        <taxon>Chironomidae</taxon>
        <taxon>Chironominae</taxon>
        <taxon>Chironomus</taxon>
    </lineage>
</organism>
<name>A0A9N9S5K5_9DIPT</name>
<feature type="transmembrane region" description="Helical" evidence="5">
    <location>
        <begin position="12"/>
        <end position="32"/>
    </location>
</feature>
<dbReference type="GO" id="GO:0016020">
    <property type="term" value="C:membrane"/>
    <property type="evidence" value="ECO:0007669"/>
    <property type="project" value="UniProtKB-SubCell"/>
</dbReference>
<comment type="subcellular location">
    <subcellularLocation>
        <location evidence="1">Membrane</location>
        <topology evidence="1">Single-pass membrane protein</topology>
    </subcellularLocation>
</comment>
<dbReference type="AlphaFoldDB" id="A0A9N9S5K5"/>
<evidence type="ECO:0000256" key="1">
    <source>
        <dbReference type="ARBA" id="ARBA00004167"/>
    </source>
</evidence>
<reference evidence="6" key="1">
    <citation type="submission" date="2022-01" db="EMBL/GenBank/DDBJ databases">
        <authorList>
            <person name="King R."/>
        </authorList>
    </citation>
    <scope>NUCLEOTIDE SEQUENCE</scope>
</reference>
<reference evidence="6" key="2">
    <citation type="submission" date="2022-10" db="EMBL/GenBank/DDBJ databases">
        <authorList>
            <consortium name="ENA_rothamsted_submissions"/>
            <consortium name="culmorum"/>
            <person name="King R."/>
        </authorList>
    </citation>
    <scope>NUCLEOTIDE SEQUENCE</scope>
</reference>